<evidence type="ECO:0000313" key="3">
    <source>
        <dbReference type="Proteomes" id="UP001314205"/>
    </source>
</evidence>
<sequence>MEPNICTHRYHAIQTNLQRCELATAEFITEATKREISFALVQEPYIGRIGQMKNYSGTRIAQSYRSQNTEKVIKAAIVLFNDTIDMTQCPGLTTENIAGAKLSTGAWDLGVVSVYLEGDTPIDPYLEMIDAAVVGLRTRHVILDVNAWNTWWGSRKTDSRGIEVAAKLDQLEFHILNRGTELTFDTYRGGKRFSSCVDITNCSTSLLGRMNNWRLSDEITSSDHRADCPVVRTGFF</sequence>
<evidence type="ECO:0000313" key="2">
    <source>
        <dbReference type="EMBL" id="CAK1593617.1"/>
    </source>
</evidence>
<reference evidence="2 3" key="1">
    <citation type="submission" date="2023-11" db="EMBL/GenBank/DDBJ databases">
        <authorList>
            <person name="Hedman E."/>
            <person name="Englund M."/>
            <person name="Stromberg M."/>
            <person name="Nyberg Akerstrom W."/>
            <person name="Nylinder S."/>
            <person name="Jareborg N."/>
            <person name="Kallberg Y."/>
            <person name="Kronander E."/>
        </authorList>
    </citation>
    <scope>NUCLEOTIDE SEQUENCE [LARGE SCALE GENOMIC DNA]</scope>
</reference>
<keyword evidence="3" id="KW-1185">Reference proteome</keyword>
<comment type="caution">
    <text evidence="2">The sequence shown here is derived from an EMBL/GenBank/DDBJ whole genome shotgun (WGS) entry which is preliminary data.</text>
</comment>
<dbReference type="AlphaFoldDB" id="A0AAV1LHU3"/>
<accession>A0AAV1LHU3</accession>
<dbReference type="SUPFAM" id="SSF56219">
    <property type="entry name" value="DNase I-like"/>
    <property type="match status" value="1"/>
</dbReference>
<dbReference type="Gene3D" id="3.60.10.10">
    <property type="entry name" value="Endonuclease/exonuclease/phosphatase"/>
    <property type="match status" value="1"/>
</dbReference>
<evidence type="ECO:0000259" key="1">
    <source>
        <dbReference type="Pfam" id="PF14529"/>
    </source>
</evidence>
<dbReference type="InterPro" id="IPR036691">
    <property type="entry name" value="Endo/exonu/phosph_ase_sf"/>
</dbReference>
<proteinExistence type="predicted"/>
<dbReference type="EMBL" id="CAVLGL010000089">
    <property type="protein sequence ID" value="CAK1593617.1"/>
    <property type="molecule type" value="Genomic_DNA"/>
</dbReference>
<dbReference type="Proteomes" id="UP001314205">
    <property type="component" value="Unassembled WGS sequence"/>
</dbReference>
<gene>
    <name evidence="2" type="ORF">PARMNEM_LOCUS13371</name>
</gene>
<organism evidence="2 3">
    <name type="scientific">Parnassius mnemosyne</name>
    <name type="common">clouded apollo</name>
    <dbReference type="NCBI Taxonomy" id="213953"/>
    <lineage>
        <taxon>Eukaryota</taxon>
        <taxon>Metazoa</taxon>
        <taxon>Ecdysozoa</taxon>
        <taxon>Arthropoda</taxon>
        <taxon>Hexapoda</taxon>
        <taxon>Insecta</taxon>
        <taxon>Pterygota</taxon>
        <taxon>Neoptera</taxon>
        <taxon>Endopterygota</taxon>
        <taxon>Lepidoptera</taxon>
        <taxon>Glossata</taxon>
        <taxon>Ditrysia</taxon>
        <taxon>Papilionoidea</taxon>
        <taxon>Papilionidae</taxon>
        <taxon>Parnassiinae</taxon>
        <taxon>Parnassini</taxon>
        <taxon>Parnassius</taxon>
        <taxon>Driopa</taxon>
    </lineage>
</organism>
<name>A0AAV1LHU3_9NEOP</name>
<dbReference type="GO" id="GO:0003824">
    <property type="term" value="F:catalytic activity"/>
    <property type="evidence" value="ECO:0007669"/>
    <property type="project" value="InterPro"/>
</dbReference>
<dbReference type="Pfam" id="PF14529">
    <property type="entry name" value="Exo_endo_phos_2"/>
    <property type="match status" value="1"/>
</dbReference>
<dbReference type="InterPro" id="IPR005135">
    <property type="entry name" value="Endo/exonuclease/phosphatase"/>
</dbReference>
<feature type="domain" description="Endonuclease/exonuclease/phosphatase" evidence="1">
    <location>
        <begin position="111"/>
        <end position="225"/>
    </location>
</feature>
<protein>
    <recommendedName>
        <fullName evidence="1">Endonuclease/exonuclease/phosphatase domain-containing protein</fullName>
    </recommendedName>
</protein>